<comment type="subcellular location">
    <subcellularLocation>
        <location evidence="2">Cell membrane</location>
        <topology evidence="2">Multi-pass membrane protein</topology>
    </subcellularLocation>
</comment>
<feature type="transmembrane region" description="Helical" evidence="19">
    <location>
        <begin position="200"/>
        <end position="219"/>
    </location>
</feature>
<keyword evidence="11 18" id="KW-0812">Transmembrane</keyword>
<dbReference type="InterPro" id="IPR000374">
    <property type="entry name" value="PC_trans"/>
</dbReference>
<evidence type="ECO:0000256" key="19">
    <source>
        <dbReference type="SAM" id="Phobius"/>
    </source>
</evidence>
<evidence type="ECO:0000256" key="11">
    <source>
        <dbReference type="ARBA" id="ARBA00022692"/>
    </source>
</evidence>
<proteinExistence type="inferred from homology"/>
<dbReference type="EMBL" id="AYYQ01000035">
    <property type="protein sequence ID" value="KRM67809.1"/>
    <property type="molecule type" value="Genomic_DNA"/>
</dbReference>
<feature type="transmembrane region" description="Helical" evidence="19">
    <location>
        <begin position="132"/>
        <end position="152"/>
    </location>
</feature>
<evidence type="ECO:0000256" key="3">
    <source>
        <dbReference type="ARBA" id="ARBA00005119"/>
    </source>
</evidence>
<dbReference type="STRING" id="1423781.FD06_GL000529"/>
<evidence type="ECO:0000256" key="10">
    <source>
        <dbReference type="ARBA" id="ARBA00022679"/>
    </source>
</evidence>
<feature type="transmembrane region" description="Helical" evidence="19">
    <location>
        <begin position="77"/>
        <end position="97"/>
    </location>
</feature>
<dbReference type="PANTHER" id="PTHR46382">
    <property type="entry name" value="PHOSPHATIDATE CYTIDYLYLTRANSFERASE"/>
    <property type="match status" value="1"/>
</dbReference>
<evidence type="ECO:0000256" key="5">
    <source>
        <dbReference type="ARBA" id="ARBA00010185"/>
    </source>
</evidence>
<evidence type="ECO:0000313" key="21">
    <source>
        <dbReference type="Proteomes" id="UP000052012"/>
    </source>
</evidence>
<feature type="transmembrane region" description="Helical" evidence="19">
    <location>
        <begin position="6"/>
        <end position="36"/>
    </location>
</feature>
<evidence type="ECO:0000256" key="18">
    <source>
        <dbReference type="RuleBase" id="RU003938"/>
    </source>
</evidence>
<reference evidence="20 21" key="1">
    <citation type="journal article" date="2015" name="Genome Announc.">
        <title>Expanding the biotechnology potential of lactobacilli through comparative genomics of 213 strains and associated genera.</title>
        <authorList>
            <person name="Sun Z."/>
            <person name="Harris H.M."/>
            <person name="McCann A."/>
            <person name="Guo C."/>
            <person name="Argimon S."/>
            <person name="Zhang W."/>
            <person name="Yang X."/>
            <person name="Jeffery I.B."/>
            <person name="Cooney J.C."/>
            <person name="Kagawa T.F."/>
            <person name="Liu W."/>
            <person name="Song Y."/>
            <person name="Salvetti E."/>
            <person name="Wrobel A."/>
            <person name="Rasinkangas P."/>
            <person name="Parkhill J."/>
            <person name="Rea M.C."/>
            <person name="O'Sullivan O."/>
            <person name="Ritari J."/>
            <person name="Douillard F.P."/>
            <person name="Paul Ross R."/>
            <person name="Yang R."/>
            <person name="Briner A.E."/>
            <person name="Felis G.E."/>
            <person name="de Vos W.M."/>
            <person name="Barrangou R."/>
            <person name="Klaenhammer T.R."/>
            <person name="Caufield P.W."/>
            <person name="Cui Y."/>
            <person name="Zhang H."/>
            <person name="O'Toole P.W."/>
        </authorList>
    </citation>
    <scope>NUCLEOTIDE SEQUENCE [LARGE SCALE GENOMIC DNA]</scope>
    <source>
        <strain evidence="20 21">DSM 23829</strain>
    </source>
</reference>
<keyword evidence="10 18" id="KW-0808">Transferase</keyword>
<accession>A0A0R2AKU5</accession>
<comment type="similarity">
    <text evidence="5 18">Belongs to the CDS family.</text>
</comment>
<evidence type="ECO:0000256" key="7">
    <source>
        <dbReference type="ARBA" id="ARBA00019373"/>
    </source>
</evidence>
<dbReference type="PROSITE" id="PS01315">
    <property type="entry name" value="CDS"/>
    <property type="match status" value="1"/>
</dbReference>
<dbReference type="Proteomes" id="UP000052012">
    <property type="component" value="Unassembled WGS sequence"/>
</dbReference>
<keyword evidence="12 18" id="KW-0548">Nucleotidyltransferase</keyword>
<keyword evidence="15 19" id="KW-0472">Membrane</keyword>
<protein>
    <recommendedName>
        <fullName evidence="7 18">Phosphatidate cytidylyltransferase</fullName>
        <ecNumber evidence="6 18">2.7.7.41</ecNumber>
    </recommendedName>
</protein>
<evidence type="ECO:0000256" key="8">
    <source>
        <dbReference type="ARBA" id="ARBA00022475"/>
    </source>
</evidence>
<evidence type="ECO:0000256" key="17">
    <source>
        <dbReference type="ARBA" id="ARBA00023264"/>
    </source>
</evidence>
<keyword evidence="9" id="KW-0444">Lipid biosynthesis</keyword>
<evidence type="ECO:0000256" key="6">
    <source>
        <dbReference type="ARBA" id="ARBA00012487"/>
    </source>
</evidence>
<evidence type="ECO:0000256" key="1">
    <source>
        <dbReference type="ARBA" id="ARBA00001698"/>
    </source>
</evidence>
<comment type="pathway">
    <text evidence="3 18">Phospholipid metabolism; CDP-diacylglycerol biosynthesis; CDP-diacylglycerol from sn-glycerol 3-phosphate: step 3/3.</text>
</comment>
<feature type="transmembrane region" description="Helical" evidence="19">
    <location>
        <begin position="173"/>
        <end position="194"/>
    </location>
</feature>
<evidence type="ECO:0000256" key="4">
    <source>
        <dbReference type="ARBA" id="ARBA00005189"/>
    </source>
</evidence>
<dbReference type="Pfam" id="PF01148">
    <property type="entry name" value="CTP_transf_1"/>
    <property type="match status" value="1"/>
</dbReference>
<evidence type="ECO:0000256" key="2">
    <source>
        <dbReference type="ARBA" id="ARBA00004651"/>
    </source>
</evidence>
<comment type="pathway">
    <text evidence="4">Lipid metabolism.</text>
</comment>
<comment type="catalytic activity">
    <reaction evidence="1 18">
        <text>a 1,2-diacyl-sn-glycero-3-phosphate + CTP + H(+) = a CDP-1,2-diacyl-sn-glycerol + diphosphate</text>
        <dbReference type="Rhea" id="RHEA:16229"/>
        <dbReference type="ChEBI" id="CHEBI:15378"/>
        <dbReference type="ChEBI" id="CHEBI:33019"/>
        <dbReference type="ChEBI" id="CHEBI:37563"/>
        <dbReference type="ChEBI" id="CHEBI:58332"/>
        <dbReference type="ChEBI" id="CHEBI:58608"/>
        <dbReference type="EC" id="2.7.7.41"/>
    </reaction>
</comment>
<feature type="transmembrane region" description="Helical" evidence="19">
    <location>
        <begin position="109"/>
        <end position="126"/>
    </location>
</feature>
<gene>
    <name evidence="20" type="ORF">FD06_GL000529</name>
</gene>
<keyword evidence="13 19" id="KW-1133">Transmembrane helix</keyword>
<keyword evidence="8" id="KW-1003">Cell membrane</keyword>
<evidence type="ECO:0000256" key="12">
    <source>
        <dbReference type="ARBA" id="ARBA00022695"/>
    </source>
</evidence>
<keyword evidence="16" id="KW-0594">Phospholipid biosynthesis</keyword>
<dbReference type="PANTHER" id="PTHR46382:SF1">
    <property type="entry name" value="PHOSPHATIDATE CYTIDYLYLTRANSFERASE"/>
    <property type="match status" value="1"/>
</dbReference>
<dbReference type="GO" id="GO:0016024">
    <property type="term" value="P:CDP-diacylglycerol biosynthetic process"/>
    <property type="evidence" value="ECO:0007669"/>
    <property type="project" value="UniProtKB-UniPathway"/>
</dbReference>
<name>A0A0R2AKU5_9LACO</name>
<dbReference type="RefSeq" id="WP_054656950.1">
    <property type="nucleotide sequence ID" value="NZ_AYYQ01000035.1"/>
</dbReference>
<evidence type="ECO:0000256" key="16">
    <source>
        <dbReference type="ARBA" id="ARBA00023209"/>
    </source>
</evidence>
<evidence type="ECO:0000313" key="20">
    <source>
        <dbReference type="EMBL" id="KRM67809.1"/>
    </source>
</evidence>
<evidence type="ECO:0000256" key="14">
    <source>
        <dbReference type="ARBA" id="ARBA00023098"/>
    </source>
</evidence>
<dbReference type="GO" id="GO:0005886">
    <property type="term" value="C:plasma membrane"/>
    <property type="evidence" value="ECO:0007669"/>
    <property type="project" value="UniProtKB-SubCell"/>
</dbReference>
<evidence type="ECO:0000256" key="9">
    <source>
        <dbReference type="ARBA" id="ARBA00022516"/>
    </source>
</evidence>
<keyword evidence="17" id="KW-1208">Phospholipid metabolism</keyword>
<dbReference type="UniPathway" id="UPA00557">
    <property type="reaction ID" value="UER00614"/>
</dbReference>
<evidence type="ECO:0000256" key="13">
    <source>
        <dbReference type="ARBA" id="ARBA00022989"/>
    </source>
</evidence>
<sequence length="262" mass="28856">MKQRVLTAVIALIIFVPIVIAGGIFVDIAGIFLGLVAMSEILIMKKKLLVSPEAFLSWIGVFLVIVPATWLFSTFNIANPSFWIYLVAMLFLLRTVVTKNTFSFDDAAVLFLAMFYVGNGFHYFIAARNAGLSVLFYALLIVWMTDSGAYLIGRKIGKHKLAPNVSPNKTWEGSVGGSIIATIVGVLWICIYPIAGFNIFEMLIITVVLSIAGQFGDLVESALKRYYRVKDSGKILPGHGGILDRFDSLIFILPLLHLFGII</sequence>
<dbReference type="GO" id="GO:0004605">
    <property type="term" value="F:phosphatidate cytidylyltransferase activity"/>
    <property type="evidence" value="ECO:0007669"/>
    <property type="project" value="UniProtKB-EC"/>
</dbReference>
<keyword evidence="21" id="KW-1185">Reference proteome</keyword>
<keyword evidence="14" id="KW-0443">Lipid metabolism</keyword>
<dbReference type="AlphaFoldDB" id="A0A0R2AKU5"/>
<comment type="caution">
    <text evidence="20">The sequence shown here is derived from an EMBL/GenBank/DDBJ whole genome shotgun (WGS) entry which is preliminary data.</text>
</comment>
<dbReference type="PATRIC" id="fig|1423781.4.peg.542"/>
<evidence type="ECO:0000256" key="15">
    <source>
        <dbReference type="ARBA" id="ARBA00023136"/>
    </source>
</evidence>
<organism evidence="20 21">
    <name type="scientific">Apilactobacillus ozensis DSM 23829 = JCM 17196</name>
    <dbReference type="NCBI Taxonomy" id="1423781"/>
    <lineage>
        <taxon>Bacteria</taxon>
        <taxon>Bacillati</taxon>
        <taxon>Bacillota</taxon>
        <taxon>Bacilli</taxon>
        <taxon>Lactobacillales</taxon>
        <taxon>Lactobacillaceae</taxon>
        <taxon>Apilactobacillus</taxon>
    </lineage>
</organism>
<dbReference type="EC" id="2.7.7.41" evidence="6 18"/>
<dbReference type="OrthoDB" id="9799199at2"/>
<feature type="transmembrane region" description="Helical" evidence="19">
    <location>
        <begin position="48"/>
        <end position="71"/>
    </location>
</feature>